<evidence type="ECO:0000259" key="6">
    <source>
        <dbReference type="Pfam" id="PF04932"/>
    </source>
</evidence>
<feature type="transmembrane region" description="Helical" evidence="5">
    <location>
        <begin position="15"/>
        <end position="42"/>
    </location>
</feature>
<dbReference type="Proteomes" id="UP000474630">
    <property type="component" value="Chromosome"/>
</dbReference>
<feature type="transmembrane region" description="Helical" evidence="5">
    <location>
        <begin position="503"/>
        <end position="519"/>
    </location>
</feature>
<protein>
    <recommendedName>
        <fullName evidence="6">O-antigen ligase-related domain-containing protein</fullName>
    </recommendedName>
</protein>
<feature type="transmembrane region" description="Helical" evidence="5">
    <location>
        <begin position="183"/>
        <end position="203"/>
    </location>
</feature>
<evidence type="ECO:0000313" key="7">
    <source>
        <dbReference type="EMBL" id="QIA08900.1"/>
    </source>
</evidence>
<evidence type="ECO:0000256" key="5">
    <source>
        <dbReference type="SAM" id="Phobius"/>
    </source>
</evidence>
<feature type="domain" description="O-antigen ligase-related" evidence="6">
    <location>
        <begin position="390"/>
        <end position="465"/>
    </location>
</feature>
<feature type="transmembrane region" description="Helical" evidence="5">
    <location>
        <begin position="209"/>
        <end position="225"/>
    </location>
</feature>
<dbReference type="EMBL" id="CP048409">
    <property type="protein sequence ID" value="QIA08900.1"/>
    <property type="molecule type" value="Genomic_DNA"/>
</dbReference>
<gene>
    <name evidence="7" type="ORF">G0Q07_14755</name>
</gene>
<keyword evidence="2 5" id="KW-0812">Transmembrane</keyword>
<feature type="transmembrane region" description="Helical" evidence="5">
    <location>
        <begin position="93"/>
        <end position="110"/>
    </location>
</feature>
<dbReference type="InterPro" id="IPR007016">
    <property type="entry name" value="O-antigen_ligase-rel_domated"/>
</dbReference>
<proteinExistence type="predicted"/>
<keyword evidence="8" id="KW-1185">Reference proteome</keyword>
<evidence type="ECO:0000256" key="1">
    <source>
        <dbReference type="ARBA" id="ARBA00004141"/>
    </source>
</evidence>
<accession>A0A6C0RES9</accession>
<feature type="transmembrane region" description="Helical" evidence="5">
    <location>
        <begin position="481"/>
        <end position="497"/>
    </location>
</feature>
<reference evidence="7 8" key="1">
    <citation type="submission" date="2020-02" db="EMBL/GenBank/DDBJ databases">
        <title>Genome sequencing for Draconibacterium sp. strain M1.</title>
        <authorList>
            <person name="Park S.-J."/>
        </authorList>
    </citation>
    <scope>NUCLEOTIDE SEQUENCE [LARGE SCALE GENOMIC DNA]</scope>
    <source>
        <strain evidence="7 8">M1</strain>
    </source>
</reference>
<comment type="subcellular location">
    <subcellularLocation>
        <location evidence="1">Membrane</location>
        <topology evidence="1">Multi-pass membrane protein</topology>
    </subcellularLocation>
</comment>
<dbReference type="RefSeq" id="WP_163347496.1">
    <property type="nucleotide sequence ID" value="NZ_CP048409.1"/>
</dbReference>
<name>A0A6C0RES9_9BACT</name>
<dbReference type="Pfam" id="PF04932">
    <property type="entry name" value="Wzy_C"/>
    <property type="match status" value="1"/>
</dbReference>
<evidence type="ECO:0000256" key="2">
    <source>
        <dbReference type="ARBA" id="ARBA00022692"/>
    </source>
</evidence>
<feature type="transmembrane region" description="Helical" evidence="5">
    <location>
        <begin position="117"/>
        <end position="138"/>
    </location>
</feature>
<evidence type="ECO:0000256" key="4">
    <source>
        <dbReference type="ARBA" id="ARBA00023136"/>
    </source>
</evidence>
<keyword evidence="4 5" id="KW-0472">Membrane</keyword>
<sequence length="535" mass="62398">MSLYTITTELREKNFYYSLLLFVLVLPFSEALTSIATAILLLQAIIFHPPTEFNRSFKKNKSVFFLLAIFGVYLLGIVHTKDLSLALYELKKVAFWLVVPLALVLSPQLSEKRFYRVIEVFCLAVTIVSFIAAVRFVFKSAFNITDFREISLISHIRYSFQVVLAIFCCIFLIIRAVNNKYRFGFRVAIITATVWLVVVLFMLKSITGILAFLGTLVFLMLYYLFSVKRKMNYFLIVLLAIMVASPILYTKSIWDNFYNIEKLNPEKVDKLTASENPYTFNFSSQEKENGNWVQSYICIKELHEQWNKRSEHDLDERDDNGFSYRSTLIRYLTSKGLRKDSVGVSQLSDDDIKNIEQGIANYIYAEKRFSLYPRIYETIWEYDRYKETGNPNGQSLSQRIEFVKASVEIIKTNFWFGIGTGNWKNEYAEAYETLGSKLKKENQRSSHNQYLNYMVKFGMVGFLVIMSMLLIPVFKEGHGKNLLFWLLLVFIGIANLGDANLETHMGLSFFTFFYSLFLWHSPNRIKNFTFQEKQQ</sequence>
<evidence type="ECO:0000256" key="3">
    <source>
        <dbReference type="ARBA" id="ARBA00022989"/>
    </source>
</evidence>
<feature type="transmembrane region" description="Helical" evidence="5">
    <location>
        <begin position="453"/>
        <end position="474"/>
    </location>
</feature>
<feature type="transmembrane region" description="Helical" evidence="5">
    <location>
        <begin position="63"/>
        <end position="81"/>
    </location>
</feature>
<organism evidence="7 8">
    <name type="scientific">Draconibacterium halophilum</name>
    <dbReference type="NCBI Taxonomy" id="2706887"/>
    <lineage>
        <taxon>Bacteria</taxon>
        <taxon>Pseudomonadati</taxon>
        <taxon>Bacteroidota</taxon>
        <taxon>Bacteroidia</taxon>
        <taxon>Marinilabiliales</taxon>
        <taxon>Prolixibacteraceae</taxon>
        <taxon>Draconibacterium</taxon>
    </lineage>
</organism>
<dbReference type="GO" id="GO:0016020">
    <property type="term" value="C:membrane"/>
    <property type="evidence" value="ECO:0007669"/>
    <property type="project" value="UniProtKB-SubCell"/>
</dbReference>
<feature type="transmembrane region" description="Helical" evidence="5">
    <location>
        <begin position="158"/>
        <end position="176"/>
    </location>
</feature>
<dbReference type="InterPro" id="IPR051533">
    <property type="entry name" value="WaaL-like"/>
</dbReference>
<keyword evidence="3 5" id="KW-1133">Transmembrane helix</keyword>
<dbReference type="PANTHER" id="PTHR37422">
    <property type="entry name" value="TEICHURONIC ACID BIOSYNTHESIS PROTEIN TUAE"/>
    <property type="match status" value="1"/>
</dbReference>
<dbReference type="KEGG" id="drc:G0Q07_14755"/>
<evidence type="ECO:0000313" key="8">
    <source>
        <dbReference type="Proteomes" id="UP000474630"/>
    </source>
</evidence>
<feature type="transmembrane region" description="Helical" evidence="5">
    <location>
        <begin position="232"/>
        <end position="249"/>
    </location>
</feature>
<dbReference type="AlphaFoldDB" id="A0A6C0RES9"/>
<dbReference type="PANTHER" id="PTHR37422:SF13">
    <property type="entry name" value="LIPOPOLYSACCHARIDE BIOSYNTHESIS PROTEIN PA4999-RELATED"/>
    <property type="match status" value="1"/>
</dbReference>